<dbReference type="InterPro" id="IPR013783">
    <property type="entry name" value="Ig-like_fold"/>
</dbReference>
<accession>A0A210R6R3</accession>
<proteinExistence type="predicted"/>
<evidence type="ECO:0000256" key="3">
    <source>
        <dbReference type="ARBA" id="ARBA00023157"/>
    </source>
</evidence>
<feature type="domain" description="Ig-like" evidence="5">
    <location>
        <begin position="46"/>
        <end position="140"/>
    </location>
</feature>
<organism evidence="6 7">
    <name type="scientific">Mizuhopecten yessoensis</name>
    <name type="common">Japanese scallop</name>
    <name type="synonym">Patinopecten yessoensis</name>
    <dbReference type="NCBI Taxonomy" id="6573"/>
    <lineage>
        <taxon>Eukaryota</taxon>
        <taxon>Metazoa</taxon>
        <taxon>Spiralia</taxon>
        <taxon>Lophotrochozoa</taxon>
        <taxon>Mollusca</taxon>
        <taxon>Bivalvia</taxon>
        <taxon>Autobranchia</taxon>
        <taxon>Pteriomorphia</taxon>
        <taxon>Pectinida</taxon>
        <taxon>Pectinoidea</taxon>
        <taxon>Pectinidae</taxon>
        <taxon>Mizuhopecten</taxon>
    </lineage>
</organism>
<dbReference type="InterPro" id="IPR013098">
    <property type="entry name" value="Ig_I-set"/>
</dbReference>
<protein>
    <submittedName>
        <fullName evidence="6">Lachesin</fullName>
    </submittedName>
</protein>
<dbReference type="GO" id="GO:0043005">
    <property type="term" value="C:neuron projection"/>
    <property type="evidence" value="ECO:0007669"/>
    <property type="project" value="TreeGrafter"/>
</dbReference>
<dbReference type="InterPro" id="IPR007110">
    <property type="entry name" value="Ig-like_dom"/>
</dbReference>
<dbReference type="PROSITE" id="PS50835">
    <property type="entry name" value="IG_LIKE"/>
    <property type="match status" value="3"/>
</dbReference>
<feature type="domain" description="Ig-like" evidence="5">
    <location>
        <begin position="147"/>
        <end position="236"/>
    </location>
</feature>
<keyword evidence="2" id="KW-0677">Repeat</keyword>
<dbReference type="AlphaFoldDB" id="A0A210R6R3"/>
<evidence type="ECO:0000313" key="7">
    <source>
        <dbReference type="Proteomes" id="UP000242188"/>
    </source>
</evidence>
<comment type="caution">
    <text evidence="6">The sequence shown here is derived from an EMBL/GenBank/DDBJ whole genome shotgun (WGS) entry which is preliminary data.</text>
</comment>
<dbReference type="SMART" id="SM00409">
    <property type="entry name" value="IG"/>
    <property type="match status" value="3"/>
</dbReference>
<feature type="domain" description="Ig-like" evidence="5">
    <location>
        <begin position="241"/>
        <end position="329"/>
    </location>
</feature>
<evidence type="ECO:0000256" key="4">
    <source>
        <dbReference type="ARBA" id="ARBA00023319"/>
    </source>
</evidence>
<gene>
    <name evidence="6" type="ORF">KP79_PYT15156</name>
</gene>
<dbReference type="InterPro" id="IPR051170">
    <property type="entry name" value="Neural/epithelial_adhesion"/>
</dbReference>
<dbReference type="InterPro" id="IPR036179">
    <property type="entry name" value="Ig-like_dom_sf"/>
</dbReference>
<keyword evidence="4" id="KW-0393">Immunoglobulin domain</keyword>
<reference evidence="6 7" key="1">
    <citation type="journal article" date="2017" name="Nat. Ecol. Evol.">
        <title>Scallop genome provides insights into evolution of bilaterian karyotype and development.</title>
        <authorList>
            <person name="Wang S."/>
            <person name="Zhang J."/>
            <person name="Jiao W."/>
            <person name="Li J."/>
            <person name="Xun X."/>
            <person name="Sun Y."/>
            <person name="Guo X."/>
            <person name="Huan P."/>
            <person name="Dong B."/>
            <person name="Zhang L."/>
            <person name="Hu X."/>
            <person name="Sun X."/>
            <person name="Wang J."/>
            <person name="Zhao C."/>
            <person name="Wang Y."/>
            <person name="Wang D."/>
            <person name="Huang X."/>
            <person name="Wang R."/>
            <person name="Lv J."/>
            <person name="Li Y."/>
            <person name="Zhang Z."/>
            <person name="Liu B."/>
            <person name="Lu W."/>
            <person name="Hui Y."/>
            <person name="Liang J."/>
            <person name="Zhou Z."/>
            <person name="Hou R."/>
            <person name="Li X."/>
            <person name="Liu Y."/>
            <person name="Li H."/>
            <person name="Ning X."/>
            <person name="Lin Y."/>
            <person name="Zhao L."/>
            <person name="Xing Q."/>
            <person name="Dou J."/>
            <person name="Li Y."/>
            <person name="Mao J."/>
            <person name="Guo H."/>
            <person name="Dou H."/>
            <person name="Li T."/>
            <person name="Mu C."/>
            <person name="Jiang W."/>
            <person name="Fu Q."/>
            <person name="Fu X."/>
            <person name="Miao Y."/>
            <person name="Liu J."/>
            <person name="Yu Q."/>
            <person name="Li R."/>
            <person name="Liao H."/>
            <person name="Li X."/>
            <person name="Kong Y."/>
            <person name="Jiang Z."/>
            <person name="Chourrout D."/>
            <person name="Li R."/>
            <person name="Bao Z."/>
        </authorList>
    </citation>
    <scope>NUCLEOTIDE SEQUENCE [LARGE SCALE GENOMIC DNA]</scope>
    <source>
        <strain evidence="6 7">PY_sf001</strain>
    </source>
</reference>
<dbReference type="OrthoDB" id="10012075at2759"/>
<dbReference type="Pfam" id="PF13927">
    <property type="entry name" value="Ig_3"/>
    <property type="match status" value="1"/>
</dbReference>
<dbReference type="EMBL" id="NEDP02000104">
    <property type="protein sequence ID" value="OWF56730.1"/>
    <property type="molecule type" value="Genomic_DNA"/>
</dbReference>
<dbReference type="Proteomes" id="UP000242188">
    <property type="component" value="Unassembled WGS sequence"/>
</dbReference>
<dbReference type="STRING" id="6573.A0A210R6R3"/>
<dbReference type="PANTHER" id="PTHR12231">
    <property type="entry name" value="CTX-RELATED TYPE I TRANSMEMBRANE PROTEIN"/>
    <property type="match status" value="1"/>
</dbReference>
<keyword evidence="3" id="KW-1015">Disulfide bond</keyword>
<evidence type="ECO:0000256" key="1">
    <source>
        <dbReference type="ARBA" id="ARBA00022729"/>
    </source>
</evidence>
<dbReference type="PANTHER" id="PTHR12231:SF253">
    <property type="entry name" value="DPR-INTERACTING PROTEIN ETA, ISOFORM B-RELATED"/>
    <property type="match status" value="1"/>
</dbReference>
<dbReference type="FunFam" id="2.60.40.10:FF:000032">
    <property type="entry name" value="palladin isoform X1"/>
    <property type="match status" value="1"/>
</dbReference>
<evidence type="ECO:0000259" key="5">
    <source>
        <dbReference type="PROSITE" id="PS50835"/>
    </source>
</evidence>
<dbReference type="SMART" id="SM00408">
    <property type="entry name" value="IGc2"/>
    <property type="match status" value="3"/>
</dbReference>
<dbReference type="SUPFAM" id="SSF48726">
    <property type="entry name" value="Immunoglobulin"/>
    <property type="match status" value="3"/>
</dbReference>
<dbReference type="InterPro" id="IPR003598">
    <property type="entry name" value="Ig_sub2"/>
</dbReference>
<evidence type="ECO:0000256" key="2">
    <source>
        <dbReference type="ARBA" id="ARBA00022737"/>
    </source>
</evidence>
<dbReference type="InterPro" id="IPR003599">
    <property type="entry name" value="Ig_sub"/>
</dbReference>
<dbReference type="Pfam" id="PF07679">
    <property type="entry name" value="I-set"/>
    <property type="match status" value="2"/>
</dbReference>
<name>A0A210R6R3_MIZYE</name>
<sequence>MVSTSGMIIIVIKMLEIGVFFLGFLCSECSAAQPIPDQKDIFATEPSFDVPVVNITVVEGKTAILPCSVEHLGSHKVVWTDQWSTLLTFEIQRIIDDDRISVERPYTKDWNLLIHEVRYSDRGRYTCQINTDPIKTKNVVLYVLVPPRIIDEASTRDIVAREGETVTLVCNVTGVPTPTVHWYRRPLGQSLGVKERVGMNGEILIIYNVSRYCDGIYECMAFNDVSPAVNREIPVEVEFAPEIELPNKRIGQEPGRETMLECIITAFPQALSVWKRHGKEIKDTHKHRLEVYNEGDHRITLSLRIMDITAADYGNYTCYASNKLGNDIENMYMYDHKKTLRTTTPYPMTTPRRVTTGDYRYISGHNNGGTVIETQGPNPSGAAGNDKDTILADSPWSSGITCTGSLIVICEGPMQGRSMENHAVKTIEYASLPVLLCCAIILNRLTS</sequence>
<dbReference type="Gene3D" id="2.60.40.10">
    <property type="entry name" value="Immunoglobulins"/>
    <property type="match status" value="3"/>
</dbReference>
<keyword evidence="1" id="KW-0732">Signal</keyword>
<keyword evidence="7" id="KW-1185">Reference proteome</keyword>
<evidence type="ECO:0000313" key="6">
    <source>
        <dbReference type="EMBL" id="OWF56730.1"/>
    </source>
</evidence>